<reference evidence="2 3" key="2">
    <citation type="submission" date="2019-01" db="EMBL/GenBank/DDBJ databases">
        <title>The decoding of complex shrimp genome reveals the adaptation for benthos swimmer, frequently molting mechanism and breeding impact on genome.</title>
        <authorList>
            <person name="Sun Y."/>
            <person name="Gao Y."/>
            <person name="Yu Y."/>
        </authorList>
    </citation>
    <scope>NUCLEOTIDE SEQUENCE [LARGE SCALE GENOMIC DNA]</scope>
    <source>
        <tissue evidence="2">Muscle</tissue>
    </source>
</reference>
<protein>
    <submittedName>
        <fullName evidence="2">Uncharacterized protein</fullName>
    </submittedName>
</protein>
<feature type="compositionally biased region" description="Low complexity" evidence="1">
    <location>
        <begin position="271"/>
        <end position="282"/>
    </location>
</feature>
<organism evidence="2 3">
    <name type="scientific">Penaeus vannamei</name>
    <name type="common">Whiteleg shrimp</name>
    <name type="synonym">Litopenaeus vannamei</name>
    <dbReference type="NCBI Taxonomy" id="6689"/>
    <lineage>
        <taxon>Eukaryota</taxon>
        <taxon>Metazoa</taxon>
        <taxon>Ecdysozoa</taxon>
        <taxon>Arthropoda</taxon>
        <taxon>Crustacea</taxon>
        <taxon>Multicrustacea</taxon>
        <taxon>Malacostraca</taxon>
        <taxon>Eumalacostraca</taxon>
        <taxon>Eucarida</taxon>
        <taxon>Decapoda</taxon>
        <taxon>Dendrobranchiata</taxon>
        <taxon>Penaeoidea</taxon>
        <taxon>Penaeidae</taxon>
        <taxon>Penaeus</taxon>
    </lineage>
</organism>
<feature type="region of interest" description="Disordered" evidence="1">
    <location>
        <begin position="147"/>
        <end position="209"/>
    </location>
</feature>
<name>A0A3R7QRT6_PENVA</name>
<feature type="compositionally biased region" description="Low complexity" evidence="1">
    <location>
        <begin position="179"/>
        <end position="189"/>
    </location>
</feature>
<dbReference type="EMBL" id="QCYY01001719">
    <property type="protein sequence ID" value="ROT75883.1"/>
    <property type="molecule type" value="Genomic_DNA"/>
</dbReference>
<proteinExistence type="predicted"/>
<evidence type="ECO:0000256" key="1">
    <source>
        <dbReference type="SAM" id="MobiDB-lite"/>
    </source>
</evidence>
<feature type="compositionally biased region" description="Pro residues" evidence="1">
    <location>
        <begin position="163"/>
        <end position="178"/>
    </location>
</feature>
<dbReference type="AlphaFoldDB" id="A0A3R7QRT6"/>
<feature type="region of interest" description="Disordered" evidence="1">
    <location>
        <begin position="76"/>
        <end position="118"/>
    </location>
</feature>
<gene>
    <name evidence="2" type="ORF">C7M84_005560</name>
</gene>
<evidence type="ECO:0000313" key="3">
    <source>
        <dbReference type="Proteomes" id="UP000283509"/>
    </source>
</evidence>
<sequence length="385" mass="41544">MTRQARGFGHAKTKACAQRPGWSSSAAVEQGAVGRGRGRGPSATRRRPGVKRGWPGRPPGVWQAWHAVLYTGTALDPTRGTRFHPPPLQPPHPDPYPSPFAPTLPLPNPSPLAPSPSPLPLRPPLFPYPLRPSPSLPYPLRPTPPFLPLNPTLRTASHLFDPNPSPLDPRPPSLPYSPSPSTTHPPTATIFSSTVKPNPFAPSPHQPHYTSPKPLHPVISWWPHSPPSYLIPPQTPPPVLPHPLGPSTPSPPPTLGGPTPPPPTPRPNSPPLLQSPHSPSASIPFPGPMVQKNPPLCSGLKKYFPPHWDLSLSRASKLNLGRRHTAEPVLREDLITEAGSNTVSSITGGLRMCHGATWPGVLLRAWHPCAGWSDRNMSERRSPPP</sequence>
<feature type="compositionally biased region" description="Pro residues" evidence="1">
    <location>
        <begin position="84"/>
        <end position="118"/>
    </location>
</feature>
<reference evidence="2 3" key="1">
    <citation type="submission" date="2018-04" db="EMBL/GenBank/DDBJ databases">
        <authorList>
            <person name="Zhang X."/>
            <person name="Yuan J."/>
            <person name="Li F."/>
            <person name="Xiang J."/>
        </authorList>
    </citation>
    <scope>NUCLEOTIDE SEQUENCE [LARGE SCALE GENOMIC DNA]</scope>
    <source>
        <tissue evidence="2">Muscle</tissue>
    </source>
</reference>
<feature type="region of interest" description="Disordered" evidence="1">
    <location>
        <begin position="1"/>
        <end position="57"/>
    </location>
</feature>
<dbReference type="PRINTS" id="PR01217">
    <property type="entry name" value="PRICHEXTENSN"/>
</dbReference>
<accession>A0A3R7QRT6</accession>
<feature type="region of interest" description="Disordered" evidence="1">
    <location>
        <begin position="233"/>
        <end position="290"/>
    </location>
</feature>
<dbReference type="Proteomes" id="UP000283509">
    <property type="component" value="Unassembled WGS sequence"/>
</dbReference>
<evidence type="ECO:0000313" key="2">
    <source>
        <dbReference type="EMBL" id="ROT75883.1"/>
    </source>
</evidence>
<keyword evidence="3" id="KW-1185">Reference proteome</keyword>
<comment type="caution">
    <text evidence="2">The sequence shown here is derived from an EMBL/GenBank/DDBJ whole genome shotgun (WGS) entry which is preliminary data.</text>
</comment>
<feature type="compositionally biased region" description="Pro residues" evidence="1">
    <location>
        <begin position="233"/>
        <end position="270"/>
    </location>
</feature>